<keyword evidence="3" id="KW-1185">Reference proteome</keyword>
<dbReference type="CDD" id="cd01834">
    <property type="entry name" value="SGNH_hydrolase_like_2"/>
    <property type="match status" value="1"/>
</dbReference>
<dbReference type="InterPro" id="IPR036514">
    <property type="entry name" value="SGNH_hydro_sf"/>
</dbReference>
<dbReference type="PANTHER" id="PTHR30383">
    <property type="entry name" value="THIOESTERASE 1/PROTEASE 1/LYSOPHOSPHOLIPASE L1"/>
    <property type="match status" value="1"/>
</dbReference>
<evidence type="ECO:0000313" key="2">
    <source>
        <dbReference type="EMBL" id="GMA90573.1"/>
    </source>
</evidence>
<feature type="domain" description="SGNH hydrolase-type esterase" evidence="1">
    <location>
        <begin position="7"/>
        <end position="188"/>
    </location>
</feature>
<evidence type="ECO:0000259" key="1">
    <source>
        <dbReference type="Pfam" id="PF13472"/>
    </source>
</evidence>
<accession>A0ABQ6JT46</accession>
<dbReference type="SUPFAM" id="SSF52266">
    <property type="entry name" value="SGNH hydrolase"/>
    <property type="match status" value="1"/>
</dbReference>
<comment type="caution">
    <text evidence="2">The sequence shown here is derived from an EMBL/GenBank/DDBJ whole genome shotgun (WGS) entry which is preliminary data.</text>
</comment>
<dbReference type="InterPro" id="IPR013830">
    <property type="entry name" value="SGNH_hydro"/>
</dbReference>
<dbReference type="RefSeq" id="WP_284298404.1">
    <property type="nucleotide sequence ID" value="NZ_BSVA01000001.1"/>
</dbReference>
<protein>
    <submittedName>
        <fullName evidence="2">Lysophospholipase</fullName>
    </submittedName>
</protein>
<sequence length="208" mass="22031">MTGPLLFIGDSITDAGRRDDPEHLGLGYVRLVAQSLATRGDHRTVLNRGVGGDRIGDLRARWQADAIDPAPSVLTVYVGVNDTWRRFDAGMPTSASEFEHVYRGLLEEARATVNPRFVLVEPYLTPVTEEQHGWLDDLAGKRDAVASLATEFGAAFVPLHRILTVAAAHHGAAAIAADGVHPTPLGAELIAEAWEAAEGAAGQAAPAG</sequence>
<dbReference type="PROSITE" id="PS01098">
    <property type="entry name" value="LIPASE_GDSL_SER"/>
    <property type="match status" value="1"/>
</dbReference>
<gene>
    <name evidence="2" type="ORF">GCM10025869_11020</name>
</gene>
<name>A0ABQ6JT46_9MICO</name>
<dbReference type="InterPro" id="IPR008265">
    <property type="entry name" value="Lipase_GDSL_AS"/>
</dbReference>
<dbReference type="Gene3D" id="3.40.50.1110">
    <property type="entry name" value="SGNH hydrolase"/>
    <property type="match status" value="1"/>
</dbReference>
<dbReference type="Pfam" id="PF13472">
    <property type="entry name" value="Lipase_GDSL_2"/>
    <property type="match status" value="1"/>
</dbReference>
<evidence type="ECO:0000313" key="3">
    <source>
        <dbReference type="Proteomes" id="UP001157069"/>
    </source>
</evidence>
<dbReference type="EMBL" id="BSVA01000001">
    <property type="protein sequence ID" value="GMA90573.1"/>
    <property type="molecule type" value="Genomic_DNA"/>
</dbReference>
<organism evidence="2 3">
    <name type="scientific">Homoserinibacter gongjuensis</name>
    <dbReference type="NCBI Taxonomy" id="1162968"/>
    <lineage>
        <taxon>Bacteria</taxon>
        <taxon>Bacillati</taxon>
        <taxon>Actinomycetota</taxon>
        <taxon>Actinomycetes</taxon>
        <taxon>Micrococcales</taxon>
        <taxon>Microbacteriaceae</taxon>
        <taxon>Homoserinibacter</taxon>
    </lineage>
</organism>
<proteinExistence type="predicted"/>
<dbReference type="PANTHER" id="PTHR30383:SF5">
    <property type="entry name" value="SGNH HYDROLASE-TYPE ESTERASE DOMAIN-CONTAINING PROTEIN"/>
    <property type="match status" value="1"/>
</dbReference>
<dbReference type="InterPro" id="IPR051532">
    <property type="entry name" value="Ester_Hydrolysis_Enzymes"/>
</dbReference>
<reference evidence="3" key="1">
    <citation type="journal article" date="2019" name="Int. J. Syst. Evol. Microbiol.">
        <title>The Global Catalogue of Microorganisms (GCM) 10K type strain sequencing project: providing services to taxonomists for standard genome sequencing and annotation.</title>
        <authorList>
            <consortium name="The Broad Institute Genomics Platform"/>
            <consortium name="The Broad Institute Genome Sequencing Center for Infectious Disease"/>
            <person name="Wu L."/>
            <person name="Ma J."/>
        </authorList>
    </citation>
    <scope>NUCLEOTIDE SEQUENCE [LARGE SCALE GENOMIC DNA]</scope>
    <source>
        <strain evidence="3">NBRC 108755</strain>
    </source>
</reference>
<dbReference type="Proteomes" id="UP001157069">
    <property type="component" value="Unassembled WGS sequence"/>
</dbReference>